<evidence type="ECO:0000256" key="2">
    <source>
        <dbReference type="ARBA" id="ARBA00022517"/>
    </source>
</evidence>
<dbReference type="RefSeq" id="WP_353293511.1">
    <property type="nucleotide sequence ID" value="NZ_BAABWH010000001.1"/>
</dbReference>
<dbReference type="PIRSF" id="PIRSF016183">
    <property type="entry name" value="UCP016183"/>
    <property type="match status" value="1"/>
</dbReference>
<keyword evidence="7" id="KW-1185">Reference proteome</keyword>
<keyword evidence="3 5" id="KW-0699">rRNA-binding</keyword>
<dbReference type="Pfam" id="PF04751">
    <property type="entry name" value="DarP"/>
    <property type="match status" value="1"/>
</dbReference>
<keyword evidence="2 5" id="KW-0690">Ribosome biogenesis</keyword>
<evidence type="ECO:0000256" key="4">
    <source>
        <dbReference type="ARBA" id="ARBA00022884"/>
    </source>
</evidence>
<sequence>MAHEDDDIEYELVSKTEMKREMHRFQSLGETLCDLPPAKWNSLPISDVLMAALEESRRIKKHEARRRHFQYIGKLMRAEDIDAVQEAVDMLDPSSEAFGRKTGQLEQWRTKLIQSDDALNEFLDIYYDTDRQQLRNLVRNARKEMQSEPPKPGNAYKKLFQLIKEIDANS</sequence>
<name>A0ABP9ZWR7_9GAMM</name>
<accession>A0ABP9ZWR7</accession>
<dbReference type="PANTHER" id="PTHR38101">
    <property type="entry name" value="UPF0307 PROTEIN YJGA"/>
    <property type="match status" value="1"/>
</dbReference>
<dbReference type="PANTHER" id="PTHR38101:SF1">
    <property type="entry name" value="UPF0307 PROTEIN YJGA"/>
    <property type="match status" value="1"/>
</dbReference>
<dbReference type="InterPro" id="IPR006839">
    <property type="entry name" value="DarP"/>
</dbReference>
<protein>
    <recommendedName>
        <fullName evidence="5">Dual-action ribosomal maturation protein DarP</fullName>
    </recommendedName>
    <alternativeName>
        <fullName evidence="5">Large ribosomal subunit assembly factor DarP</fullName>
    </alternativeName>
</protein>
<dbReference type="Gene3D" id="1.10.60.30">
    <property type="entry name" value="PSPTO4464-like domains"/>
    <property type="match status" value="2"/>
</dbReference>
<evidence type="ECO:0000313" key="7">
    <source>
        <dbReference type="Proteomes" id="UP001481413"/>
    </source>
</evidence>
<comment type="similarity">
    <text evidence="5">Belongs to the DarP family.</text>
</comment>
<dbReference type="EMBL" id="BAABWH010000001">
    <property type="protein sequence ID" value="GAA6144586.1"/>
    <property type="molecule type" value="Genomic_DNA"/>
</dbReference>
<keyword evidence="4 5" id="KW-0694">RNA-binding</keyword>
<comment type="function">
    <text evidence="5">Member of a network of 50S ribosomal subunit biogenesis factors which assembles along the 30S-50S interface, preventing incorrect 23S rRNA structures from forming. Promotes peptidyl transferase center (PTC) maturation.</text>
</comment>
<dbReference type="Proteomes" id="UP001481413">
    <property type="component" value="Unassembled WGS sequence"/>
</dbReference>
<evidence type="ECO:0000256" key="3">
    <source>
        <dbReference type="ARBA" id="ARBA00022730"/>
    </source>
</evidence>
<dbReference type="InterPro" id="IPR023153">
    <property type="entry name" value="DarP_sf"/>
</dbReference>
<dbReference type="HAMAP" id="MF_00765">
    <property type="entry name" value="DarP"/>
    <property type="match status" value="1"/>
</dbReference>
<dbReference type="SUPFAM" id="SSF158710">
    <property type="entry name" value="PSPTO4464-like"/>
    <property type="match status" value="1"/>
</dbReference>
<dbReference type="NCBIfam" id="NF003593">
    <property type="entry name" value="PRK05255.1-1"/>
    <property type="match status" value="1"/>
</dbReference>
<evidence type="ECO:0000256" key="5">
    <source>
        <dbReference type="HAMAP-Rule" id="MF_00765"/>
    </source>
</evidence>
<reference evidence="6 7" key="1">
    <citation type="submission" date="2024-04" db="EMBL/GenBank/DDBJ databases">
        <title>Draft genome sequence of Thalassolituus maritimus NBRC 116585.</title>
        <authorList>
            <person name="Miyakawa T."/>
            <person name="Kusuya Y."/>
            <person name="Miura T."/>
        </authorList>
    </citation>
    <scope>NUCLEOTIDE SEQUENCE [LARGE SCALE GENOMIC DNA]</scope>
    <source>
        <strain evidence="6 7">5NW40-0001</strain>
    </source>
</reference>
<gene>
    <name evidence="6" type="primary">yjgA</name>
    <name evidence="5" type="synonym">darP</name>
    <name evidence="6" type="ORF">NBRC116585_07030</name>
</gene>
<comment type="caution">
    <text evidence="6">The sequence shown here is derived from an EMBL/GenBank/DDBJ whole genome shotgun (WGS) entry which is preliminary data.</text>
</comment>
<organism evidence="6 7">
    <name type="scientific">Thalassolituus maritimus</name>
    <dbReference type="NCBI Taxonomy" id="484498"/>
    <lineage>
        <taxon>Bacteria</taxon>
        <taxon>Pseudomonadati</taxon>
        <taxon>Pseudomonadota</taxon>
        <taxon>Gammaproteobacteria</taxon>
        <taxon>Oceanospirillales</taxon>
        <taxon>Oceanospirillaceae</taxon>
        <taxon>Thalassolituus</taxon>
    </lineage>
</organism>
<comment type="subcellular location">
    <subcellularLocation>
        <location evidence="5">Cytoplasm</location>
    </subcellularLocation>
    <text evidence="5">Associates with late stage pre-50S ribosomal subunits.</text>
</comment>
<evidence type="ECO:0000313" key="6">
    <source>
        <dbReference type="EMBL" id="GAA6144586.1"/>
    </source>
</evidence>
<dbReference type="CDD" id="cd16331">
    <property type="entry name" value="YjgA-like"/>
    <property type="match status" value="1"/>
</dbReference>
<keyword evidence="1 5" id="KW-0963">Cytoplasm</keyword>
<evidence type="ECO:0000256" key="1">
    <source>
        <dbReference type="ARBA" id="ARBA00022490"/>
    </source>
</evidence>
<proteinExistence type="inferred from homology"/>